<dbReference type="InterPro" id="IPR027417">
    <property type="entry name" value="P-loop_NTPase"/>
</dbReference>
<dbReference type="EC" id="3.6.4.13" evidence="6"/>
<dbReference type="GO" id="GO:0003724">
    <property type="term" value="F:RNA helicase activity"/>
    <property type="evidence" value="ECO:0007669"/>
    <property type="project" value="UniProtKB-EC"/>
</dbReference>
<keyword evidence="4 6" id="KW-0067">ATP-binding</keyword>
<feature type="compositionally biased region" description="Basic and acidic residues" evidence="7">
    <location>
        <begin position="412"/>
        <end position="427"/>
    </location>
</feature>
<comment type="function">
    <text evidence="6">RNA helicase.</text>
</comment>
<evidence type="ECO:0000256" key="3">
    <source>
        <dbReference type="ARBA" id="ARBA00022806"/>
    </source>
</evidence>
<dbReference type="Pfam" id="PF13959">
    <property type="entry name" value="CTE_SPB4"/>
    <property type="match status" value="1"/>
</dbReference>
<evidence type="ECO:0000313" key="10">
    <source>
        <dbReference type="Proteomes" id="UP001530377"/>
    </source>
</evidence>
<comment type="caution">
    <text evidence="9">The sequence shown here is derived from an EMBL/GenBank/DDBJ whole genome shotgun (WGS) entry which is preliminary data.</text>
</comment>
<keyword evidence="3 6" id="KW-0347">Helicase</keyword>
<protein>
    <recommendedName>
        <fullName evidence="6">ATP-dependent RNA helicase</fullName>
        <ecNumber evidence="6">3.6.4.13</ecNumber>
    </recommendedName>
</protein>
<evidence type="ECO:0000259" key="8">
    <source>
        <dbReference type="PROSITE" id="PS51194"/>
    </source>
</evidence>
<feature type="region of interest" description="Disordered" evidence="7">
    <location>
        <begin position="85"/>
        <end position="168"/>
    </location>
</feature>
<comment type="similarity">
    <text evidence="6">Belongs to the DEAD box helicase family.</text>
</comment>
<keyword evidence="5 6" id="KW-0694">RNA-binding</keyword>
<feature type="compositionally biased region" description="Low complexity" evidence="7">
    <location>
        <begin position="149"/>
        <end position="160"/>
    </location>
</feature>
<comment type="domain">
    <text evidence="6">The Q motif is unique to and characteristic of the DEAD box family of RNA helicases and controls ATP binding and hydrolysis.</text>
</comment>
<feature type="compositionally biased region" description="Low complexity" evidence="7">
    <location>
        <begin position="88"/>
        <end position="106"/>
    </location>
</feature>
<dbReference type="InterPro" id="IPR001650">
    <property type="entry name" value="Helicase_C-like"/>
</dbReference>
<keyword evidence="2 6" id="KW-0378">Hydrolase</keyword>
<name>A0ABD3SHT2_9STRA</name>
<dbReference type="PROSITE" id="PS51194">
    <property type="entry name" value="HELICASE_CTER"/>
    <property type="match status" value="1"/>
</dbReference>
<feature type="domain" description="Helicase C-terminal" evidence="8">
    <location>
        <begin position="195"/>
        <end position="351"/>
    </location>
</feature>
<accession>A0ABD3SHT2</accession>
<keyword evidence="1 6" id="KW-0547">Nucleotide-binding</keyword>
<dbReference type="InterPro" id="IPR025313">
    <property type="entry name" value="SPB4-like_CTE"/>
</dbReference>
<evidence type="ECO:0000256" key="7">
    <source>
        <dbReference type="SAM" id="MobiDB-lite"/>
    </source>
</evidence>
<dbReference type="AlphaFoldDB" id="A0ABD3SHT2"/>
<organism evidence="9 10">
    <name type="scientific">Cyclostephanos tholiformis</name>
    <dbReference type="NCBI Taxonomy" id="382380"/>
    <lineage>
        <taxon>Eukaryota</taxon>
        <taxon>Sar</taxon>
        <taxon>Stramenopiles</taxon>
        <taxon>Ochrophyta</taxon>
        <taxon>Bacillariophyta</taxon>
        <taxon>Coscinodiscophyceae</taxon>
        <taxon>Thalassiosirophycidae</taxon>
        <taxon>Stephanodiscales</taxon>
        <taxon>Stephanodiscaceae</taxon>
        <taxon>Cyclostephanos</taxon>
    </lineage>
</organism>
<dbReference type="GO" id="GO:0016787">
    <property type="term" value="F:hydrolase activity"/>
    <property type="evidence" value="ECO:0007669"/>
    <property type="project" value="UniProtKB-KW"/>
</dbReference>
<dbReference type="SUPFAM" id="SSF52540">
    <property type="entry name" value="P-loop containing nucleoside triphosphate hydrolases"/>
    <property type="match status" value="1"/>
</dbReference>
<dbReference type="GO" id="GO:0003723">
    <property type="term" value="F:RNA binding"/>
    <property type="evidence" value="ECO:0007669"/>
    <property type="project" value="UniProtKB-UniRule"/>
</dbReference>
<gene>
    <name evidence="9" type="ORF">ACHAXA_004139</name>
</gene>
<keyword evidence="10" id="KW-1185">Reference proteome</keyword>
<dbReference type="PANTHER" id="PTHR24031">
    <property type="entry name" value="RNA HELICASE"/>
    <property type="match status" value="1"/>
</dbReference>
<evidence type="ECO:0000256" key="6">
    <source>
        <dbReference type="RuleBase" id="RU365068"/>
    </source>
</evidence>
<feature type="region of interest" description="Disordered" evidence="7">
    <location>
        <begin position="1"/>
        <end position="53"/>
    </location>
</feature>
<evidence type="ECO:0000256" key="1">
    <source>
        <dbReference type="ARBA" id="ARBA00022741"/>
    </source>
</evidence>
<comment type="catalytic activity">
    <reaction evidence="6">
        <text>ATP + H2O = ADP + phosphate + H(+)</text>
        <dbReference type="Rhea" id="RHEA:13065"/>
        <dbReference type="ChEBI" id="CHEBI:15377"/>
        <dbReference type="ChEBI" id="CHEBI:15378"/>
        <dbReference type="ChEBI" id="CHEBI:30616"/>
        <dbReference type="ChEBI" id="CHEBI:43474"/>
        <dbReference type="ChEBI" id="CHEBI:456216"/>
        <dbReference type="EC" id="3.6.4.13"/>
    </reaction>
</comment>
<evidence type="ECO:0000256" key="2">
    <source>
        <dbReference type="ARBA" id="ARBA00022801"/>
    </source>
</evidence>
<dbReference type="EMBL" id="JALLPB020000028">
    <property type="protein sequence ID" value="KAL3823867.1"/>
    <property type="molecule type" value="Genomic_DNA"/>
</dbReference>
<feature type="compositionally biased region" description="Basic and acidic residues" evidence="7">
    <location>
        <begin position="132"/>
        <end position="145"/>
    </location>
</feature>
<dbReference type="SMART" id="SM01178">
    <property type="entry name" value="DUF4217"/>
    <property type="match status" value="1"/>
</dbReference>
<feature type="region of interest" description="Disordered" evidence="7">
    <location>
        <begin position="394"/>
        <end position="517"/>
    </location>
</feature>
<proteinExistence type="inferred from homology"/>
<feature type="compositionally biased region" description="Acidic residues" evidence="7">
    <location>
        <begin position="28"/>
        <end position="41"/>
    </location>
</feature>
<dbReference type="Proteomes" id="UP001530377">
    <property type="component" value="Unassembled WGS sequence"/>
</dbReference>
<dbReference type="GO" id="GO:0005524">
    <property type="term" value="F:ATP binding"/>
    <property type="evidence" value="ECO:0007669"/>
    <property type="project" value="UniProtKB-UniRule"/>
</dbReference>
<feature type="compositionally biased region" description="Basic and acidic residues" evidence="7">
    <location>
        <begin position="452"/>
        <end position="494"/>
    </location>
</feature>
<reference evidence="9 10" key="1">
    <citation type="submission" date="2024-10" db="EMBL/GenBank/DDBJ databases">
        <title>Updated reference genomes for cyclostephanoid diatoms.</title>
        <authorList>
            <person name="Roberts W.R."/>
            <person name="Alverson A.J."/>
        </authorList>
    </citation>
    <scope>NUCLEOTIDE SEQUENCE [LARGE SCALE GENOMIC DNA]</scope>
    <source>
        <strain evidence="9 10">AJA228-03</strain>
    </source>
</reference>
<evidence type="ECO:0000256" key="5">
    <source>
        <dbReference type="ARBA" id="ARBA00022884"/>
    </source>
</evidence>
<dbReference type="Gene3D" id="3.40.50.300">
    <property type="entry name" value="P-loop containing nucleotide triphosphate hydrolases"/>
    <property type="match status" value="1"/>
</dbReference>
<sequence>MDHPPNQEGGGGGIDEPGSVDGRLPGREEEETTDQPNEDGIIDAPRGSVDGRLSEIGCVSDRSELSDQPAESAIVGLLNTLTAEEGFSSSSSSSSSSSRNRSDSTTGTGGRRGMDPPEEGLVVYEGPSSESRGGEKGHDDDDGRKIVTRRSSTSSSRGARGAAGGGRGNGTLAALTSSVVGGFDHCYVIVPRRDRLSALFATLRRSADRKVVVVCSTWESCRFHAILFRQLEMARVYELRENDVDEVDLMRAYEEFANVNPGILFASEISMREFDVPSDVDYVVQYEPPMDPDEYVYRMQTSRLSGSSCRKALLFLTSDETKFLDRFDGDTATELEGRKVSKFHNVVENLVSKHDELNEYAWDAYNSFMVAYKNHSHTDIYDRSKMDLGEVLRSFGRPRDPENNSSELAIVSKEHQTKARAEVTKSADRKKKVEKYSEKSGGGQNQKPGWMKTEKTWRERNCQKTTWKNDEHEGDDPSEKADQWKAHFGTEKTWRTGHRTKSWMTKEKTWKHSHVHL</sequence>
<evidence type="ECO:0000313" key="9">
    <source>
        <dbReference type="EMBL" id="KAL3823867.1"/>
    </source>
</evidence>
<evidence type="ECO:0000256" key="4">
    <source>
        <dbReference type="ARBA" id="ARBA00022840"/>
    </source>
</evidence>